<evidence type="ECO:0000313" key="1">
    <source>
        <dbReference type="EMBL" id="AXC50044.1"/>
    </source>
</evidence>
<evidence type="ECO:0000313" key="2">
    <source>
        <dbReference type="Proteomes" id="UP000252023"/>
    </source>
</evidence>
<proteinExistence type="predicted"/>
<dbReference type="OrthoDB" id="7873938at2"/>
<dbReference type="KEGG" id="pars:DRW48_10385"/>
<reference evidence="2" key="1">
    <citation type="submission" date="2018-07" db="EMBL/GenBank/DDBJ databases">
        <title>Genome sequencing of Paracoccus sp. SC2-6.</title>
        <authorList>
            <person name="Heo J."/>
            <person name="Kim S.-J."/>
            <person name="Kwon S.-W."/>
        </authorList>
    </citation>
    <scope>NUCLEOTIDE SEQUENCE [LARGE SCALE GENOMIC DNA]</scope>
    <source>
        <strain evidence="2">SC2-6</strain>
    </source>
</reference>
<name>A0A344PKY9_9RHOB</name>
<sequence length="82" mass="9128">MSILARIRAHGGDLTFDQWRPTLVRGRLDDAAIAWVKHHRDAVMTEAWPAYDAWCERAAILEFDAGMTRAEAEAAAYAEVAA</sequence>
<dbReference type="AlphaFoldDB" id="A0A344PKY9"/>
<dbReference type="Proteomes" id="UP000252023">
    <property type="component" value="Chromosome"/>
</dbReference>
<keyword evidence="2" id="KW-1185">Reference proteome</keyword>
<protein>
    <submittedName>
        <fullName evidence="1">Uncharacterized protein</fullName>
    </submittedName>
</protein>
<dbReference type="RefSeq" id="WP_114076363.1">
    <property type="nucleotide sequence ID" value="NZ_CP030918.1"/>
</dbReference>
<accession>A0A344PKY9</accession>
<gene>
    <name evidence="1" type="ORF">DRW48_10385</name>
</gene>
<organism evidence="1 2">
    <name type="scientific">Paracoccus suum</name>
    <dbReference type="NCBI Taxonomy" id="2259340"/>
    <lineage>
        <taxon>Bacteria</taxon>
        <taxon>Pseudomonadati</taxon>
        <taxon>Pseudomonadota</taxon>
        <taxon>Alphaproteobacteria</taxon>
        <taxon>Rhodobacterales</taxon>
        <taxon>Paracoccaceae</taxon>
        <taxon>Paracoccus</taxon>
    </lineage>
</organism>
<dbReference type="EMBL" id="CP030918">
    <property type="protein sequence ID" value="AXC50044.1"/>
    <property type="molecule type" value="Genomic_DNA"/>
</dbReference>